<accession>A0A3M0A071</accession>
<dbReference type="Proteomes" id="UP000280368">
    <property type="component" value="Unassembled WGS sequence"/>
</dbReference>
<proteinExistence type="predicted"/>
<dbReference type="AlphaFoldDB" id="A0A3M0A071"/>
<sequence length="191" mass="21825">MSMTKKYQISVPEPCHEDWNLMTHEQSGRFCNSCSKSVVDFTKMLPQAVQEFFITNTDENICGRFQLKQLDTITIQIPTQVLFSQLNFHKMFLLALFVCMGTTLFSCKQENGVKQKIEKVELVKDSTKLNSTILGMKLPSKNLDTVNKFPNVSSTPKQTKKIKSIKITKKDSIIEPIIVGKPMRVETKIEE</sequence>
<organism evidence="1 2">
    <name type="scientific">Flavobacterium weaverense</name>
    <dbReference type="NCBI Taxonomy" id="271156"/>
    <lineage>
        <taxon>Bacteria</taxon>
        <taxon>Pseudomonadati</taxon>
        <taxon>Bacteroidota</taxon>
        <taxon>Flavobacteriia</taxon>
        <taxon>Flavobacteriales</taxon>
        <taxon>Flavobacteriaceae</taxon>
        <taxon>Flavobacterium</taxon>
    </lineage>
</organism>
<keyword evidence="2" id="KW-1185">Reference proteome</keyword>
<evidence type="ECO:0000313" key="2">
    <source>
        <dbReference type="Proteomes" id="UP000280368"/>
    </source>
</evidence>
<name>A0A3M0A071_9FLAO</name>
<dbReference type="EMBL" id="REFH01000007">
    <property type="protein sequence ID" value="RMA77764.1"/>
    <property type="molecule type" value="Genomic_DNA"/>
</dbReference>
<comment type="caution">
    <text evidence="1">The sequence shown here is derived from an EMBL/GenBank/DDBJ whole genome shotgun (WGS) entry which is preliminary data.</text>
</comment>
<reference evidence="1 2" key="1">
    <citation type="submission" date="2018-10" db="EMBL/GenBank/DDBJ databases">
        <title>Genomic Encyclopedia of Archaeal and Bacterial Type Strains, Phase II (KMG-II): from individual species to whole genera.</title>
        <authorList>
            <person name="Goeker M."/>
        </authorList>
    </citation>
    <scope>NUCLEOTIDE SEQUENCE [LARGE SCALE GENOMIC DNA]</scope>
    <source>
        <strain evidence="1 2">DSM 19727</strain>
    </source>
</reference>
<evidence type="ECO:0000313" key="1">
    <source>
        <dbReference type="EMBL" id="RMA77764.1"/>
    </source>
</evidence>
<gene>
    <name evidence="1" type="ORF">BC961_0109</name>
</gene>
<protein>
    <submittedName>
        <fullName evidence="1">Uncharacterized protein</fullName>
    </submittedName>
</protein>